<dbReference type="AlphaFoldDB" id="A0A3M0JNF1"/>
<keyword evidence="3" id="KW-1185">Reference proteome</keyword>
<dbReference type="STRING" id="333673.A0A3M0JNF1"/>
<reference evidence="2 3" key="1">
    <citation type="submission" date="2018-07" db="EMBL/GenBank/DDBJ databases">
        <title>A high quality draft genome assembly of the barn swallow (H. rustica rustica).</title>
        <authorList>
            <person name="Formenti G."/>
            <person name="Chiara M."/>
            <person name="Poveda L."/>
            <person name="Francoijs K.-J."/>
            <person name="Bonisoli-Alquati A."/>
            <person name="Canova L."/>
            <person name="Gianfranceschi L."/>
            <person name="Horner D.S."/>
            <person name="Saino N."/>
        </authorList>
    </citation>
    <scope>NUCLEOTIDE SEQUENCE [LARGE SCALE GENOMIC DNA]</scope>
    <source>
        <strain evidence="2">Chelidonia</strain>
        <tissue evidence="2">Blood</tissue>
    </source>
</reference>
<dbReference type="EMBL" id="QRBI01000144">
    <property type="protein sequence ID" value="RMC00574.1"/>
    <property type="molecule type" value="Genomic_DNA"/>
</dbReference>
<evidence type="ECO:0000313" key="2">
    <source>
        <dbReference type="EMBL" id="RMC00574.1"/>
    </source>
</evidence>
<evidence type="ECO:0000313" key="3">
    <source>
        <dbReference type="Proteomes" id="UP000269221"/>
    </source>
</evidence>
<gene>
    <name evidence="2" type="ORF">DUI87_23190</name>
</gene>
<dbReference type="SUPFAM" id="SSF56672">
    <property type="entry name" value="DNA/RNA polymerases"/>
    <property type="match status" value="1"/>
</dbReference>
<dbReference type="Proteomes" id="UP000269221">
    <property type="component" value="Unassembled WGS sequence"/>
</dbReference>
<protein>
    <recommendedName>
        <fullName evidence="1">Reverse transcriptase domain-containing protein</fullName>
    </recommendedName>
</protein>
<feature type="domain" description="Reverse transcriptase" evidence="1">
    <location>
        <begin position="1"/>
        <end position="226"/>
    </location>
</feature>
<sequence>MGPDGIHLRILKELADVITKLLPMIFDQSWESGEVPADWNLSNVALILEGKMEDPVKNRPVSLTSVPGKVMEIILGAIGKHLKDNVVTGHSQHSFVKGKSSLANLISFYDTVTYSVDMGKPVDVILLDFRKAFNSVSHRILLDKMSSSQLDKHIMGWVSNWLTGQVQRVTVNGVTSDWGPVTNGAPQGSILSPVLSNIFINYWMQHWNRNRARLQMTKLGGAVELS</sequence>
<name>A0A3M0JNF1_HIRRU</name>
<dbReference type="OrthoDB" id="416454at2759"/>
<organism evidence="2 3">
    <name type="scientific">Hirundo rustica rustica</name>
    <dbReference type="NCBI Taxonomy" id="333673"/>
    <lineage>
        <taxon>Eukaryota</taxon>
        <taxon>Metazoa</taxon>
        <taxon>Chordata</taxon>
        <taxon>Craniata</taxon>
        <taxon>Vertebrata</taxon>
        <taxon>Euteleostomi</taxon>
        <taxon>Archelosauria</taxon>
        <taxon>Archosauria</taxon>
        <taxon>Dinosauria</taxon>
        <taxon>Saurischia</taxon>
        <taxon>Theropoda</taxon>
        <taxon>Coelurosauria</taxon>
        <taxon>Aves</taxon>
        <taxon>Neognathae</taxon>
        <taxon>Neoaves</taxon>
        <taxon>Telluraves</taxon>
        <taxon>Australaves</taxon>
        <taxon>Passeriformes</taxon>
        <taxon>Sylvioidea</taxon>
        <taxon>Hirundinidae</taxon>
        <taxon>Hirundo</taxon>
    </lineage>
</organism>
<dbReference type="PANTHER" id="PTHR33332">
    <property type="entry name" value="REVERSE TRANSCRIPTASE DOMAIN-CONTAINING PROTEIN"/>
    <property type="match status" value="1"/>
</dbReference>
<dbReference type="PROSITE" id="PS50878">
    <property type="entry name" value="RT_POL"/>
    <property type="match status" value="1"/>
</dbReference>
<dbReference type="InterPro" id="IPR000477">
    <property type="entry name" value="RT_dom"/>
</dbReference>
<accession>A0A3M0JNF1</accession>
<dbReference type="InterPro" id="IPR043502">
    <property type="entry name" value="DNA/RNA_pol_sf"/>
</dbReference>
<dbReference type="Pfam" id="PF00078">
    <property type="entry name" value="RVT_1"/>
    <property type="match status" value="1"/>
</dbReference>
<comment type="caution">
    <text evidence="2">The sequence shown here is derived from an EMBL/GenBank/DDBJ whole genome shotgun (WGS) entry which is preliminary data.</text>
</comment>
<evidence type="ECO:0000259" key="1">
    <source>
        <dbReference type="PROSITE" id="PS50878"/>
    </source>
</evidence>
<proteinExistence type="predicted"/>